<proteinExistence type="predicted"/>
<dbReference type="GO" id="GO:0005640">
    <property type="term" value="C:nuclear outer membrane"/>
    <property type="evidence" value="ECO:0007669"/>
    <property type="project" value="TreeGrafter"/>
</dbReference>
<evidence type="ECO:0000313" key="4">
    <source>
        <dbReference type="Proteomes" id="UP000275385"/>
    </source>
</evidence>
<feature type="compositionally biased region" description="Polar residues" evidence="1">
    <location>
        <begin position="267"/>
        <end position="283"/>
    </location>
</feature>
<evidence type="ECO:0000313" key="3">
    <source>
        <dbReference type="EMBL" id="RKU47087.1"/>
    </source>
</evidence>
<dbReference type="GO" id="GO:0070762">
    <property type="term" value="C:nuclear pore transmembrane ring"/>
    <property type="evidence" value="ECO:0007669"/>
    <property type="project" value="TreeGrafter"/>
</dbReference>
<dbReference type="AlphaFoldDB" id="A0A420YGU1"/>
<evidence type="ECO:0008006" key="5">
    <source>
        <dbReference type="Google" id="ProtNLM"/>
    </source>
</evidence>
<keyword evidence="4" id="KW-1185">Reference proteome</keyword>
<comment type="caution">
    <text evidence="3">The sequence shown here is derived from an EMBL/GenBank/DDBJ whole genome shotgun (WGS) entry which is preliminary data.</text>
</comment>
<dbReference type="GO" id="GO:0006606">
    <property type="term" value="P:protein import into nucleus"/>
    <property type="evidence" value="ECO:0007669"/>
    <property type="project" value="TreeGrafter"/>
</dbReference>
<dbReference type="EMBL" id="QVQW01000010">
    <property type="protein sequence ID" value="RKU47087.1"/>
    <property type="molecule type" value="Genomic_DNA"/>
</dbReference>
<keyword evidence="2" id="KW-1133">Transmembrane helix</keyword>
<dbReference type="Proteomes" id="UP000275385">
    <property type="component" value="Unassembled WGS sequence"/>
</dbReference>
<feature type="non-terminal residue" evidence="3">
    <location>
        <position position="290"/>
    </location>
</feature>
<keyword evidence="2" id="KW-0812">Transmembrane</keyword>
<sequence length="290" mass="30243">MDLTRPVKVSAMAASAMAKQAAATTSTISNVASNAPATLSTMADRAPATLSSLANKAATPSSAVSSITSKASNTVAQLTPTKIASTPANVTDSPGNWKHPRLAEITKRQRRTEFSQRNLNSIAYNAGALIASIVVRQISTSKLPSSWFSAQTLTYASWTYLTLQLIPVINILLALLPLFRQIDDLSDIPLTPAQRKLLGLPPSSAPPTPSSTIATPPRYKRTPSQAGSASSHKSYNSSPLSGNGSPSERRMSGSPVPGSGSPLFQRAVTSGLTMNGRRSSMGSPSPLGVS</sequence>
<dbReference type="OrthoDB" id="429932at2759"/>
<dbReference type="STRING" id="177199.A0A420YGU1"/>
<reference evidence="3 4" key="1">
    <citation type="submission" date="2018-08" db="EMBL/GenBank/DDBJ databases">
        <title>Draft genome of the lignicolous fungus Coniochaeta pulveracea.</title>
        <authorList>
            <person name="Borstlap C.J."/>
            <person name="De Witt R.N."/>
            <person name="Botha A."/>
            <person name="Volschenk H."/>
        </authorList>
    </citation>
    <scope>NUCLEOTIDE SEQUENCE [LARGE SCALE GENOMIC DNA]</scope>
    <source>
        <strain evidence="3 4">CAB683</strain>
    </source>
</reference>
<feature type="compositionally biased region" description="Low complexity" evidence="1">
    <location>
        <begin position="234"/>
        <end position="262"/>
    </location>
</feature>
<dbReference type="PANTHER" id="PTHR28003:SF1">
    <property type="entry name" value="NUCLEOPORIN POM34"/>
    <property type="match status" value="1"/>
</dbReference>
<dbReference type="InterPro" id="IPR012578">
    <property type="entry name" value="Nucl_pore_cmplx"/>
</dbReference>
<evidence type="ECO:0000256" key="2">
    <source>
        <dbReference type="SAM" id="Phobius"/>
    </source>
</evidence>
<gene>
    <name evidence="3" type="ORF">DL546_000033</name>
</gene>
<dbReference type="Pfam" id="PF08058">
    <property type="entry name" value="NPCC"/>
    <property type="match status" value="1"/>
</dbReference>
<dbReference type="PANTHER" id="PTHR28003">
    <property type="entry name" value="NUCLEOPORIN POM34"/>
    <property type="match status" value="1"/>
</dbReference>
<name>A0A420YGU1_9PEZI</name>
<accession>A0A420YGU1</accession>
<feature type="region of interest" description="Disordered" evidence="1">
    <location>
        <begin position="197"/>
        <end position="290"/>
    </location>
</feature>
<evidence type="ECO:0000256" key="1">
    <source>
        <dbReference type="SAM" id="MobiDB-lite"/>
    </source>
</evidence>
<feature type="compositionally biased region" description="Polar residues" evidence="1">
    <location>
        <begin position="222"/>
        <end position="233"/>
    </location>
</feature>
<feature type="transmembrane region" description="Helical" evidence="2">
    <location>
        <begin position="158"/>
        <end position="179"/>
    </location>
</feature>
<keyword evidence="2" id="KW-0472">Membrane</keyword>
<organism evidence="3 4">
    <name type="scientific">Coniochaeta pulveracea</name>
    <dbReference type="NCBI Taxonomy" id="177199"/>
    <lineage>
        <taxon>Eukaryota</taxon>
        <taxon>Fungi</taxon>
        <taxon>Dikarya</taxon>
        <taxon>Ascomycota</taxon>
        <taxon>Pezizomycotina</taxon>
        <taxon>Sordariomycetes</taxon>
        <taxon>Sordariomycetidae</taxon>
        <taxon>Coniochaetales</taxon>
        <taxon>Coniochaetaceae</taxon>
        <taxon>Coniochaeta</taxon>
    </lineage>
</organism>
<protein>
    <recommendedName>
        <fullName evidence="5">Nuclear pore complex component</fullName>
    </recommendedName>
</protein>
<dbReference type="GO" id="GO:0030474">
    <property type="term" value="P:spindle pole body duplication"/>
    <property type="evidence" value="ECO:0007669"/>
    <property type="project" value="TreeGrafter"/>
</dbReference>
<feature type="transmembrane region" description="Helical" evidence="2">
    <location>
        <begin position="118"/>
        <end position="138"/>
    </location>
</feature>